<keyword evidence="4" id="KW-1185">Reference proteome</keyword>
<dbReference type="RefSeq" id="WP_213369689.1">
    <property type="nucleotide sequence ID" value="NZ_QTKX01000002.1"/>
</dbReference>
<feature type="transmembrane region" description="Helical" evidence="1">
    <location>
        <begin position="6"/>
        <end position="23"/>
    </location>
</feature>
<organism evidence="3 4">
    <name type="scientific">Mesobacillus boroniphilus</name>
    <dbReference type="NCBI Taxonomy" id="308892"/>
    <lineage>
        <taxon>Bacteria</taxon>
        <taxon>Bacillati</taxon>
        <taxon>Bacillota</taxon>
        <taxon>Bacilli</taxon>
        <taxon>Bacillales</taxon>
        <taxon>Bacillaceae</taxon>
        <taxon>Mesobacillus</taxon>
    </lineage>
</organism>
<evidence type="ECO:0000313" key="4">
    <source>
        <dbReference type="Proteomes" id="UP000761411"/>
    </source>
</evidence>
<dbReference type="EMBL" id="QTKX01000002">
    <property type="protein sequence ID" value="MBS8265392.1"/>
    <property type="molecule type" value="Genomic_DNA"/>
</dbReference>
<protein>
    <recommendedName>
        <fullName evidence="2">Regulatory protein YycH-like domain-containing protein</fullName>
    </recommendedName>
</protein>
<evidence type="ECO:0000259" key="2">
    <source>
        <dbReference type="Pfam" id="PF09648"/>
    </source>
</evidence>
<dbReference type="Pfam" id="PF09648">
    <property type="entry name" value="YycI"/>
    <property type="match status" value="1"/>
</dbReference>
<evidence type="ECO:0000256" key="1">
    <source>
        <dbReference type="SAM" id="Phobius"/>
    </source>
</evidence>
<keyword evidence="1" id="KW-0472">Membrane</keyword>
<reference evidence="3 4" key="1">
    <citation type="journal article" date="2021" name="Microorganisms">
        <title>Bacterial Dimethylsulfoniopropionate Biosynthesis in the East China Sea.</title>
        <authorList>
            <person name="Liu J."/>
            <person name="Zhang Y."/>
            <person name="Liu J."/>
            <person name="Zhong H."/>
            <person name="Williams B.T."/>
            <person name="Zheng Y."/>
            <person name="Curson A.R.J."/>
            <person name="Sun C."/>
            <person name="Sun H."/>
            <person name="Song D."/>
            <person name="Wagner Mackenzie B."/>
            <person name="Bermejo Martinez A."/>
            <person name="Todd J.D."/>
            <person name="Zhang X.H."/>
        </authorList>
    </citation>
    <scope>NUCLEOTIDE SEQUENCE [LARGE SCALE GENOMIC DNA]</scope>
    <source>
        <strain evidence="3 4">ESS08</strain>
    </source>
</reference>
<dbReference type="GO" id="GO:0016020">
    <property type="term" value="C:membrane"/>
    <property type="evidence" value="ECO:0007669"/>
    <property type="project" value="InterPro"/>
</dbReference>
<dbReference type="Proteomes" id="UP000761411">
    <property type="component" value="Unassembled WGS sequence"/>
</dbReference>
<keyword evidence="1" id="KW-0812">Transmembrane</keyword>
<gene>
    <name evidence="3" type="ORF">DYI25_13265</name>
</gene>
<accession>A0A944CMF8</accession>
<dbReference type="InterPro" id="IPR018604">
    <property type="entry name" value="YycI-like"/>
</dbReference>
<evidence type="ECO:0000313" key="3">
    <source>
        <dbReference type="EMBL" id="MBS8265392.1"/>
    </source>
</evidence>
<name>A0A944CMF8_9BACI</name>
<comment type="caution">
    <text evidence="3">The sequence shown here is derived from an EMBL/GenBank/DDBJ whole genome shotgun (WGS) entry which is preliminary data.</text>
</comment>
<dbReference type="Gene3D" id="2.40.128.690">
    <property type="entry name" value="YycH protein, domain 3-like"/>
    <property type="match status" value="1"/>
</dbReference>
<sequence>MDWSRIKTIFILTFLVLDIYLVYQFMNTRDAAQYEIPKEAPLEEKLKNDDITYGELPDTKKKEQYLSVRTKVFTTEEMAKVKGQTVSLGDGTSIEAKLEKPIKLTSKFQPAELSTFIKGNIFAGEQYKFWNKNDEARTITYYQEYDNKTFYYNSNSKLTFFLNDNNEVTSYKQTYLEIIDELSDAEELLPPLRALETLYKKGLLKPKSKITDFELGYSTLVSLTASHVVTPTWRIEVNGKENLFVHAFEGRVIPLYDGENKTTTE</sequence>
<feature type="domain" description="Regulatory protein YycH-like" evidence="2">
    <location>
        <begin position="41"/>
        <end position="248"/>
    </location>
</feature>
<dbReference type="AlphaFoldDB" id="A0A944CMF8"/>
<proteinExistence type="predicted"/>
<keyword evidence="1" id="KW-1133">Transmembrane helix</keyword>